<accession>A0A9P4J4W4</accession>
<comment type="caution">
    <text evidence="2">The sequence shown here is derived from an EMBL/GenBank/DDBJ whole genome shotgun (WGS) entry which is preliminary data.</text>
</comment>
<name>A0A9P4J4W4_9PEZI</name>
<dbReference type="EMBL" id="ML996083">
    <property type="protein sequence ID" value="KAF2155482.1"/>
    <property type="molecule type" value="Genomic_DNA"/>
</dbReference>
<proteinExistence type="predicted"/>
<dbReference type="OrthoDB" id="5048779at2759"/>
<organism evidence="2 3">
    <name type="scientific">Myriangium duriaei CBS 260.36</name>
    <dbReference type="NCBI Taxonomy" id="1168546"/>
    <lineage>
        <taxon>Eukaryota</taxon>
        <taxon>Fungi</taxon>
        <taxon>Dikarya</taxon>
        <taxon>Ascomycota</taxon>
        <taxon>Pezizomycotina</taxon>
        <taxon>Dothideomycetes</taxon>
        <taxon>Dothideomycetidae</taxon>
        <taxon>Myriangiales</taxon>
        <taxon>Myriangiaceae</taxon>
        <taxon>Myriangium</taxon>
    </lineage>
</organism>
<reference evidence="2" key="1">
    <citation type="journal article" date="2020" name="Stud. Mycol.">
        <title>101 Dothideomycetes genomes: a test case for predicting lifestyles and emergence of pathogens.</title>
        <authorList>
            <person name="Haridas S."/>
            <person name="Albert R."/>
            <person name="Binder M."/>
            <person name="Bloem J."/>
            <person name="Labutti K."/>
            <person name="Salamov A."/>
            <person name="Andreopoulos B."/>
            <person name="Baker S."/>
            <person name="Barry K."/>
            <person name="Bills G."/>
            <person name="Bluhm B."/>
            <person name="Cannon C."/>
            <person name="Castanera R."/>
            <person name="Culley D."/>
            <person name="Daum C."/>
            <person name="Ezra D."/>
            <person name="Gonzalez J."/>
            <person name="Henrissat B."/>
            <person name="Kuo A."/>
            <person name="Liang C."/>
            <person name="Lipzen A."/>
            <person name="Lutzoni F."/>
            <person name="Magnuson J."/>
            <person name="Mondo S."/>
            <person name="Nolan M."/>
            <person name="Ohm R."/>
            <person name="Pangilinan J."/>
            <person name="Park H.-J."/>
            <person name="Ramirez L."/>
            <person name="Alfaro M."/>
            <person name="Sun H."/>
            <person name="Tritt A."/>
            <person name="Yoshinaga Y."/>
            <person name="Zwiers L.-H."/>
            <person name="Turgeon B."/>
            <person name="Goodwin S."/>
            <person name="Spatafora J."/>
            <person name="Crous P."/>
            <person name="Grigoriev I."/>
        </authorList>
    </citation>
    <scope>NUCLEOTIDE SEQUENCE</scope>
    <source>
        <strain evidence="2">CBS 260.36</strain>
    </source>
</reference>
<dbReference type="Proteomes" id="UP000799439">
    <property type="component" value="Unassembled WGS sequence"/>
</dbReference>
<keyword evidence="3" id="KW-1185">Reference proteome</keyword>
<feature type="region of interest" description="Disordered" evidence="1">
    <location>
        <begin position="355"/>
        <end position="411"/>
    </location>
</feature>
<evidence type="ECO:0000313" key="2">
    <source>
        <dbReference type="EMBL" id="KAF2155482.1"/>
    </source>
</evidence>
<evidence type="ECO:0000313" key="3">
    <source>
        <dbReference type="Proteomes" id="UP000799439"/>
    </source>
</evidence>
<gene>
    <name evidence="2" type="ORF">K461DRAFT_292336</name>
</gene>
<protein>
    <submittedName>
        <fullName evidence="2">Uncharacterized protein</fullName>
    </submittedName>
</protein>
<dbReference type="AlphaFoldDB" id="A0A9P4J4W4"/>
<feature type="compositionally biased region" description="Polar residues" evidence="1">
    <location>
        <begin position="378"/>
        <end position="411"/>
    </location>
</feature>
<sequence>MRISVSVGLGSKDEQHFLGTYSFCLGPFMCRPVFSEAGTLTIACHLAGIARVHIAMNAIIPAPNSSNSSSLDAVALELAADFHFDVSGCSTPEELHTICGRYRDKVLLLHDAASQLAATFLSIFPKDIGLSLDQSTDATRWREFEELASKAHNRRDRRAQALRHQAGIIAFWGPAVFRHYSWHALPVDLTRRLHDLTLLVPRWEDAVRVINRQMLARHEQRVLCNNYKAHKIGEHATSSTIQDPRSPVERKDIIDALDCVRQCAHHSWDHINDAIRGAPIWQFSLTYDDYGMIVPDVGDDEILGARLTKRPRLHCHVSGQEKDLLPAVEEGEVLPISDSGQAIEDHGVLQFPGTALQHPSREVATSRSPLTDKHGLNSGETLNDVSRMETTSSASQTADESQILTSDPQVPSSFAESCTIEKVLRVRHSATIDSFSQENRHFFPTENQASYIADQRRPRHTWLQCERWASIYSEPNEKLGTGSASKENADIWYLDSDAVQHYVRAGHIFDRPVVIKQSFQDCGMYNLADYTELLSQQLASTKGDIDQGPPTGAYHSMTIEEYQHQLSRLDPTLYDAAPPALPGAANLPCLASADQPLLTRLAPFRLLPTLLRRLRNTLQSKVMTDPDTRLAFNHLSPASSFSPPQAHIRGGTWRRVLFGVQTFVIATNLDEVEWLRYVREGGDAVPEGKLRIVVLERDDVLFLPPGVRVVHASLALETTLMEGGVLWDERNISGVLDELVWGVENGVSVEGGGALLLPGVLGMLEKWLDGQGYRQSSLGASLGYKEDAWSKIKRLRELGCT</sequence>
<evidence type="ECO:0000256" key="1">
    <source>
        <dbReference type="SAM" id="MobiDB-lite"/>
    </source>
</evidence>